<proteinExistence type="predicted"/>
<keyword evidence="1" id="KW-0472">Membrane</keyword>
<comment type="caution">
    <text evidence="2">The sequence shown here is derived from an EMBL/GenBank/DDBJ whole genome shotgun (WGS) entry which is preliminary data.</text>
</comment>
<protein>
    <recommendedName>
        <fullName evidence="4">DUF2759 family protein</fullName>
    </recommendedName>
</protein>
<sequence>MLLAAEAAQASASTFNGFDVFVVLFTIVIAIGIVRLLVAPKKNIFAIGFGGISLLVFLIMDAVMVMSWMGKM</sequence>
<keyword evidence="3" id="KW-1185">Reference proteome</keyword>
<reference evidence="2" key="1">
    <citation type="submission" date="2020-03" db="EMBL/GenBank/DDBJ databases">
        <title>Draft sequencing of Paenibacilllus sp. S3N08.</title>
        <authorList>
            <person name="Kim D.-U."/>
        </authorList>
    </citation>
    <scope>NUCLEOTIDE SEQUENCE</scope>
    <source>
        <strain evidence="2">S3N08</strain>
    </source>
</reference>
<keyword evidence="1" id="KW-1133">Transmembrane helix</keyword>
<name>A0ABX0JF81_9BACL</name>
<accession>A0ABX0JF81</accession>
<evidence type="ECO:0000313" key="3">
    <source>
        <dbReference type="Proteomes" id="UP001165962"/>
    </source>
</evidence>
<evidence type="ECO:0008006" key="4">
    <source>
        <dbReference type="Google" id="ProtNLM"/>
    </source>
</evidence>
<keyword evidence="1" id="KW-0812">Transmembrane</keyword>
<evidence type="ECO:0000313" key="2">
    <source>
        <dbReference type="EMBL" id="NHN33919.1"/>
    </source>
</evidence>
<organism evidence="2 3">
    <name type="scientific">Paenibacillus agricola</name>
    <dbReference type="NCBI Taxonomy" id="2716264"/>
    <lineage>
        <taxon>Bacteria</taxon>
        <taxon>Bacillati</taxon>
        <taxon>Bacillota</taxon>
        <taxon>Bacilli</taxon>
        <taxon>Bacillales</taxon>
        <taxon>Paenibacillaceae</taxon>
        <taxon>Paenibacillus</taxon>
    </lineage>
</organism>
<feature type="transmembrane region" description="Helical" evidence="1">
    <location>
        <begin position="20"/>
        <end position="38"/>
    </location>
</feature>
<dbReference type="RefSeq" id="WP_166154325.1">
    <property type="nucleotide sequence ID" value="NZ_JAAOIW010000014.1"/>
</dbReference>
<gene>
    <name evidence="2" type="ORF">G9U52_29295</name>
</gene>
<feature type="transmembrane region" description="Helical" evidence="1">
    <location>
        <begin position="45"/>
        <end position="69"/>
    </location>
</feature>
<dbReference type="EMBL" id="JAAOIW010000014">
    <property type="protein sequence ID" value="NHN33919.1"/>
    <property type="molecule type" value="Genomic_DNA"/>
</dbReference>
<evidence type="ECO:0000256" key="1">
    <source>
        <dbReference type="SAM" id="Phobius"/>
    </source>
</evidence>
<dbReference type="Proteomes" id="UP001165962">
    <property type="component" value="Unassembled WGS sequence"/>
</dbReference>